<dbReference type="OrthoDB" id="2020419at2759"/>
<dbReference type="GO" id="GO:0006004">
    <property type="term" value="P:fucose metabolic process"/>
    <property type="evidence" value="ECO:0007669"/>
    <property type="project" value="UniProtKB-KW"/>
</dbReference>
<dbReference type="GO" id="GO:0016740">
    <property type="term" value="F:transferase activity"/>
    <property type="evidence" value="ECO:0007669"/>
    <property type="project" value="UniProtKB-KW"/>
</dbReference>
<keyword evidence="4" id="KW-0812">Transmembrane</keyword>
<dbReference type="Proteomes" id="UP000439903">
    <property type="component" value="Unassembled WGS sequence"/>
</dbReference>
<dbReference type="Pfam" id="PF10250">
    <property type="entry name" value="O-FucT"/>
    <property type="match status" value="1"/>
</dbReference>
<dbReference type="AlphaFoldDB" id="A0A8H4APZ0"/>
<evidence type="ECO:0000256" key="1">
    <source>
        <dbReference type="ARBA" id="ARBA00022679"/>
    </source>
</evidence>
<gene>
    <name evidence="5" type="ORF">F8M41_016077</name>
</gene>
<organism evidence="5 6">
    <name type="scientific">Gigaspora margarita</name>
    <dbReference type="NCBI Taxonomy" id="4874"/>
    <lineage>
        <taxon>Eukaryota</taxon>
        <taxon>Fungi</taxon>
        <taxon>Fungi incertae sedis</taxon>
        <taxon>Mucoromycota</taxon>
        <taxon>Glomeromycotina</taxon>
        <taxon>Glomeromycetes</taxon>
        <taxon>Diversisporales</taxon>
        <taxon>Gigasporaceae</taxon>
        <taxon>Gigaspora</taxon>
    </lineage>
</organism>
<evidence type="ECO:0000313" key="6">
    <source>
        <dbReference type="Proteomes" id="UP000439903"/>
    </source>
</evidence>
<evidence type="ECO:0000256" key="3">
    <source>
        <dbReference type="ARBA" id="ARBA00023277"/>
    </source>
</evidence>
<keyword evidence="2" id="KW-0294">Fucose metabolism</keyword>
<comment type="caution">
    <text evidence="5">The sequence shown here is derived from an EMBL/GenBank/DDBJ whole genome shotgun (WGS) entry which is preliminary data.</text>
</comment>
<dbReference type="InterPro" id="IPR019378">
    <property type="entry name" value="GDP-Fuc_O-FucTrfase"/>
</dbReference>
<name>A0A8H4APZ0_GIGMA</name>
<keyword evidence="1" id="KW-0808">Transferase</keyword>
<keyword evidence="6" id="KW-1185">Reference proteome</keyword>
<evidence type="ECO:0000313" key="5">
    <source>
        <dbReference type="EMBL" id="KAF0520793.1"/>
    </source>
</evidence>
<proteinExistence type="predicted"/>
<keyword evidence="4" id="KW-1133">Transmembrane helix</keyword>
<keyword evidence="4" id="KW-0472">Membrane</keyword>
<dbReference type="Gene3D" id="3.40.50.11350">
    <property type="match status" value="1"/>
</dbReference>
<evidence type="ECO:0000256" key="2">
    <source>
        <dbReference type="ARBA" id="ARBA00023253"/>
    </source>
</evidence>
<accession>A0A8H4APZ0</accession>
<keyword evidence="3" id="KW-0119">Carbohydrate metabolism</keyword>
<protein>
    <submittedName>
        <fullName evidence="5">Proteophosphoglycan 5</fullName>
    </submittedName>
</protein>
<sequence length="395" mass="46215">MNIIPFWPRPILLVIFFILFFSFWNIEYFYAKPKEILSDKEINRKYCDADKCKFMFTYHVVEQETQSNRHFISFIQIAELLGRTMVLTNVGQSRVSSLKNFSFDFYYDVDELSKKFPKVKFISQYEFHKWTEERYNKPDVMHAYLENSGLNPNYTVQDNTAFFDRLLSEYRMDRFDLRLNNSVIFKRIHIGNMGHSSRYGNKNVKLKKRLAAELKSNAEVMLIKHDVIRGSIFERLSPMPYARHITKAASKLVEKLKPYIAIHWRMEQGQVDLMPQCSESLVTYLKKLTLKTGITNIYLATDYPLVSHKKNNKILSQSDTFMNIRGNHHTAMKILNSSFNVNTWVSTHALDYLQLYPMGGEQIQEELNGGGIQGIFDKLMLINADYFIAGPKGCC</sequence>
<evidence type="ECO:0000256" key="4">
    <source>
        <dbReference type="SAM" id="Phobius"/>
    </source>
</evidence>
<feature type="transmembrane region" description="Helical" evidence="4">
    <location>
        <begin position="6"/>
        <end position="26"/>
    </location>
</feature>
<reference evidence="5 6" key="1">
    <citation type="journal article" date="2019" name="Environ. Microbiol.">
        <title>At the nexus of three kingdoms: the genome of the mycorrhizal fungus Gigaspora margarita provides insights into plant, endobacterial and fungal interactions.</title>
        <authorList>
            <person name="Venice F."/>
            <person name="Ghignone S."/>
            <person name="Salvioli di Fossalunga A."/>
            <person name="Amselem J."/>
            <person name="Novero M."/>
            <person name="Xianan X."/>
            <person name="Sedzielewska Toro K."/>
            <person name="Morin E."/>
            <person name="Lipzen A."/>
            <person name="Grigoriev I.V."/>
            <person name="Henrissat B."/>
            <person name="Martin F.M."/>
            <person name="Bonfante P."/>
        </authorList>
    </citation>
    <scope>NUCLEOTIDE SEQUENCE [LARGE SCALE GENOMIC DNA]</scope>
    <source>
        <strain evidence="5 6">BEG34</strain>
    </source>
</reference>
<dbReference type="EMBL" id="WTPW01000344">
    <property type="protein sequence ID" value="KAF0520793.1"/>
    <property type="molecule type" value="Genomic_DNA"/>
</dbReference>